<dbReference type="SFLD" id="SFLDG01082">
    <property type="entry name" value="B12-binding_domain_containing"/>
    <property type="match status" value="1"/>
</dbReference>
<dbReference type="SFLD" id="SFLDS00029">
    <property type="entry name" value="Radical_SAM"/>
    <property type="match status" value="1"/>
</dbReference>
<dbReference type="AlphaFoldDB" id="A0A4Y7RB64"/>
<accession>A0A4Y7RB64</accession>
<dbReference type="InterPro" id="IPR007197">
    <property type="entry name" value="rSAM"/>
</dbReference>
<evidence type="ECO:0000259" key="6">
    <source>
        <dbReference type="PROSITE" id="PS51918"/>
    </source>
</evidence>
<dbReference type="SFLD" id="SFLDG01095">
    <property type="entry name" value="Uncharacterised_Radical_SAM_Su"/>
    <property type="match status" value="1"/>
</dbReference>
<proteinExistence type="predicted"/>
<dbReference type="InterPro" id="IPR013785">
    <property type="entry name" value="Aldolase_TIM"/>
</dbReference>
<dbReference type="PROSITE" id="PS51918">
    <property type="entry name" value="RADICAL_SAM"/>
    <property type="match status" value="1"/>
</dbReference>
<dbReference type="PANTHER" id="PTHR43409:SF4">
    <property type="entry name" value="RADICAL SAM SUPERFAMILY PROTEIN"/>
    <property type="match status" value="1"/>
</dbReference>
<dbReference type="CDD" id="cd01335">
    <property type="entry name" value="Radical_SAM"/>
    <property type="match status" value="1"/>
</dbReference>
<dbReference type="SUPFAM" id="SSF102114">
    <property type="entry name" value="Radical SAM enzymes"/>
    <property type="match status" value="1"/>
</dbReference>
<comment type="cofactor">
    <cofactor evidence="1">
        <name>[4Fe-4S] cluster</name>
        <dbReference type="ChEBI" id="CHEBI:49883"/>
    </cofactor>
</comment>
<dbReference type="Gene3D" id="3.20.20.70">
    <property type="entry name" value="Aldolase class I"/>
    <property type="match status" value="1"/>
</dbReference>
<dbReference type="SMART" id="SM00729">
    <property type="entry name" value="Elp3"/>
    <property type="match status" value="1"/>
</dbReference>
<dbReference type="PANTHER" id="PTHR43409">
    <property type="entry name" value="ANAEROBIC MAGNESIUM-PROTOPORPHYRIN IX MONOMETHYL ESTER CYCLASE-RELATED"/>
    <property type="match status" value="1"/>
</dbReference>
<dbReference type="InterPro" id="IPR051198">
    <property type="entry name" value="BchE-like"/>
</dbReference>
<dbReference type="GO" id="GO:0003824">
    <property type="term" value="F:catalytic activity"/>
    <property type="evidence" value="ECO:0007669"/>
    <property type="project" value="InterPro"/>
</dbReference>
<evidence type="ECO:0000313" key="8">
    <source>
        <dbReference type="Proteomes" id="UP000298324"/>
    </source>
</evidence>
<keyword evidence="8" id="KW-1185">Reference proteome</keyword>
<evidence type="ECO:0000256" key="3">
    <source>
        <dbReference type="ARBA" id="ARBA00022723"/>
    </source>
</evidence>
<evidence type="ECO:0000256" key="2">
    <source>
        <dbReference type="ARBA" id="ARBA00022691"/>
    </source>
</evidence>
<keyword evidence="3" id="KW-0479">Metal-binding</keyword>
<dbReference type="GO" id="GO:0051536">
    <property type="term" value="F:iron-sulfur cluster binding"/>
    <property type="evidence" value="ECO:0007669"/>
    <property type="project" value="UniProtKB-KW"/>
</dbReference>
<keyword evidence="4" id="KW-0408">Iron</keyword>
<dbReference type="PROSITE" id="PS51257">
    <property type="entry name" value="PROKAR_LIPOPROTEIN"/>
    <property type="match status" value="1"/>
</dbReference>
<dbReference type="GO" id="GO:0046872">
    <property type="term" value="F:metal ion binding"/>
    <property type="evidence" value="ECO:0007669"/>
    <property type="project" value="UniProtKB-KW"/>
</dbReference>
<name>A0A4Y7RB64_9FIRM</name>
<dbReference type="InterPro" id="IPR006638">
    <property type="entry name" value="Elp3/MiaA/NifB-like_rSAM"/>
</dbReference>
<dbReference type="Proteomes" id="UP000298324">
    <property type="component" value="Unassembled WGS sequence"/>
</dbReference>
<evidence type="ECO:0000256" key="1">
    <source>
        <dbReference type="ARBA" id="ARBA00001966"/>
    </source>
</evidence>
<dbReference type="RefSeq" id="WP_134220228.1">
    <property type="nucleotide sequence ID" value="NZ_QFGA01000002.1"/>
</dbReference>
<evidence type="ECO:0000313" key="7">
    <source>
        <dbReference type="EMBL" id="TEB06214.1"/>
    </source>
</evidence>
<dbReference type="InterPro" id="IPR058240">
    <property type="entry name" value="rSAM_sf"/>
</dbReference>
<comment type="caution">
    <text evidence="7">The sequence shown here is derived from an EMBL/GenBank/DDBJ whole genome shotgun (WGS) entry which is preliminary data.</text>
</comment>
<evidence type="ECO:0000256" key="5">
    <source>
        <dbReference type="ARBA" id="ARBA00023014"/>
    </source>
</evidence>
<protein>
    <submittedName>
        <fullName evidence="7">Coproporphyrinogen III oxidase</fullName>
    </submittedName>
</protein>
<organism evidence="7 8">
    <name type="scientific">Pelotomaculum schinkii</name>
    <dbReference type="NCBI Taxonomy" id="78350"/>
    <lineage>
        <taxon>Bacteria</taxon>
        <taxon>Bacillati</taxon>
        <taxon>Bacillota</taxon>
        <taxon>Clostridia</taxon>
        <taxon>Eubacteriales</taxon>
        <taxon>Desulfotomaculaceae</taxon>
        <taxon>Pelotomaculum</taxon>
    </lineage>
</organism>
<sequence>MRYEGAIFRPPSEASSLILQISVGCSNNTCTFCSAYKDKKFRIKSWQEIESDIISANKYKKHVNRIFLADGNALALDTKLLIRTMERLYNDFPLLERIGIYAGAQDVLKKQPEELRELKEAGLDIVYFGLESGSDKILRLVRKGVTAAKMVEACRKLKDAGLTLSITVISGLGGTDLTEEHASETAAVISAINPDYLSTLTLMVVEGTPLYDQVQRGEFKLMTPIQDLQELKLMLEKVTLTNCTFRSNHASNYLPLKGVLNRDRQALLSLLEKALSTPDMLRPEYLRGL</sequence>
<dbReference type="EMBL" id="QFGA01000002">
    <property type="protein sequence ID" value="TEB06214.1"/>
    <property type="molecule type" value="Genomic_DNA"/>
</dbReference>
<dbReference type="Pfam" id="PF04055">
    <property type="entry name" value="Radical_SAM"/>
    <property type="match status" value="1"/>
</dbReference>
<keyword evidence="5" id="KW-0411">Iron-sulfur</keyword>
<reference evidence="7 8" key="1">
    <citation type="journal article" date="2018" name="Environ. Microbiol.">
        <title>Novel energy conservation strategies and behaviour of Pelotomaculum schinkii driving syntrophic propionate catabolism.</title>
        <authorList>
            <person name="Hidalgo-Ahumada C.A.P."/>
            <person name="Nobu M.K."/>
            <person name="Narihiro T."/>
            <person name="Tamaki H."/>
            <person name="Liu W.T."/>
            <person name="Kamagata Y."/>
            <person name="Stams A.J.M."/>
            <person name="Imachi H."/>
            <person name="Sousa D.Z."/>
        </authorList>
    </citation>
    <scope>NUCLEOTIDE SEQUENCE [LARGE SCALE GENOMIC DNA]</scope>
    <source>
        <strain evidence="7 8">HH</strain>
    </source>
</reference>
<gene>
    <name evidence="7" type="ORF">Psch_03258</name>
</gene>
<feature type="domain" description="Radical SAM core" evidence="6">
    <location>
        <begin position="9"/>
        <end position="241"/>
    </location>
</feature>
<evidence type="ECO:0000256" key="4">
    <source>
        <dbReference type="ARBA" id="ARBA00023004"/>
    </source>
</evidence>
<keyword evidence="2" id="KW-0949">S-adenosyl-L-methionine</keyword>